<reference evidence="2" key="1">
    <citation type="submission" date="2018-11" db="EMBL/GenBank/DDBJ databases">
        <authorList>
            <person name="Alioto T."/>
            <person name="Alioto T."/>
        </authorList>
    </citation>
    <scope>NUCLEOTIDE SEQUENCE</scope>
</reference>
<dbReference type="EMBL" id="UYJE01009274">
    <property type="protein sequence ID" value="VDI71891.1"/>
    <property type="molecule type" value="Genomic_DNA"/>
</dbReference>
<proteinExistence type="inferred from homology"/>
<evidence type="ECO:0000256" key="1">
    <source>
        <dbReference type="ARBA" id="ARBA00093458"/>
    </source>
</evidence>
<name>A0A8B6GZA6_MYTGA</name>
<keyword evidence="2" id="KW-0808">Transferase</keyword>
<dbReference type="EC" id="2.7.11.1" evidence="2"/>
<dbReference type="InterPro" id="IPR018865">
    <property type="entry name" value="STK19-like"/>
</dbReference>
<dbReference type="GO" id="GO:0004674">
    <property type="term" value="F:protein serine/threonine kinase activity"/>
    <property type="evidence" value="ECO:0007669"/>
    <property type="project" value="UniProtKB-EC"/>
</dbReference>
<dbReference type="OrthoDB" id="10261701at2759"/>
<evidence type="ECO:0000313" key="3">
    <source>
        <dbReference type="Proteomes" id="UP000596742"/>
    </source>
</evidence>
<dbReference type="GO" id="GO:0046579">
    <property type="term" value="P:positive regulation of Ras protein signal transduction"/>
    <property type="evidence" value="ECO:0007669"/>
    <property type="project" value="TreeGrafter"/>
</dbReference>
<keyword evidence="2" id="KW-0418">Kinase</keyword>
<dbReference type="PANTHER" id="PTHR15243:SF0">
    <property type="entry name" value="SERINE_THREONINE-PROTEIN KINASE 19"/>
    <property type="match status" value="1"/>
</dbReference>
<evidence type="ECO:0000313" key="2">
    <source>
        <dbReference type="EMBL" id="VDI71891.1"/>
    </source>
</evidence>
<dbReference type="PANTHER" id="PTHR15243">
    <property type="entry name" value="SERINE/THREONINE-PROTEIN KINASE 19"/>
    <property type="match status" value="1"/>
</dbReference>
<dbReference type="AlphaFoldDB" id="A0A8B6GZA6"/>
<protein>
    <submittedName>
        <fullName evidence="2">Serine/threonine kinase 19</fullName>
        <ecNumber evidence="2">2.7.11.1</ecNumber>
    </submittedName>
</protein>
<keyword evidence="3" id="KW-1185">Reference proteome</keyword>
<dbReference type="Pfam" id="PF10494">
    <property type="entry name" value="Stk19"/>
    <property type="match status" value="1"/>
</dbReference>
<accession>A0A8B6GZA6</accession>
<gene>
    <name evidence="2" type="ORF">MGAL_10B045467</name>
</gene>
<organism evidence="2 3">
    <name type="scientific">Mytilus galloprovincialis</name>
    <name type="common">Mediterranean mussel</name>
    <dbReference type="NCBI Taxonomy" id="29158"/>
    <lineage>
        <taxon>Eukaryota</taxon>
        <taxon>Metazoa</taxon>
        <taxon>Spiralia</taxon>
        <taxon>Lophotrochozoa</taxon>
        <taxon>Mollusca</taxon>
        <taxon>Bivalvia</taxon>
        <taxon>Autobranchia</taxon>
        <taxon>Pteriomorphia</taxon>
        <taxon>Mytilida</taxon>
        <taxon>Mytiloidea</taxon>
        <taxon>Mytilidae</taxon>
        <taxon>Mytilinae</taxon>
        <taxon>Mytilus</taxon>
    </lineage>
</organism>
<comment type="similarity">
    <text evidence="1">Belongs to the STK19 family.</text>
</comment>
<dbReference type="Proteomes" id="UP000596742">
    <property type="component" value="Unassembled WGS sequence"/>
</dbReference>
<sequence>MSRKRTLMPEFYKKKKVCTESRSKVPITDAEREEVSRVPTDTEVYLLYFKNLFPLDKFEHRLPPMVLKHQLYSLNKNRTVVDKELNDLKNKGLIKIFKIGSEFDEYAVVFTEDYRCHVTRVMAEVSVPKSIADKFVNTIVKRCNDVYVNKDTLIKEYSFKDDDITQLLKATVLTNRTVGSWWLAVPNTGMFMKSLLRGRKAILTMIKKSKYKEILKNDLEQRKLPKMCRLGLTYHLQDIIGADLILSIQTTSGQLLRLKD</sequence>
<comment type="caution">
    <text evidence="2">The sequence shown here is derived from an EMBL/GenBank/DDBJ whole genome shotgun (WGS) entry which is preliminary data.</text>
</comment>